<dbReference type="GO" id="GO:0046872">
    <property type="term" value="F:metal ion binding"/>
    <property type="evidence" value="ECO:0007669"/>
    <property type="project" value="UniProtKB-KW"/>
</dbReference>
<feature type="chain" id="PRO_5020355472" evidence="6">
    <location>
        <begin position="28"/>
        <end position="554"/>
    </location>
</feature>
<dbReference type="AlphaFoldDB" id="A0A4R6QF06"/>
<dbReference type="InterPro" id="IPR002591">
    <property type="entry name" value="Phosphodiest/P_Trfase"/>
</dbReference>
<dbReference type="PANTHER" id="PTHR10151">
    <property type="entry name" value="ECTONUCLEOTIDE PYROPHOSPHATASE/PHOSPHODIESTERASE"/>
    <property type="match status" value="1"/>
</dbReference>
<dbReference type="InterPro" id="IPR026263">
    <property type="entry name" value="Alkaline_phosphatase_prok"/>
</dbReference>
<feature type="signal peptide" evidence="6">
    <location>
        <begin position="1"/>
        <end position="27"/>
    </location>
</feature>
<proteinExistence type="predicted"/>
<reference evidence="7 8" key="1">
    <citation type="submission" date="2019-03" db="EMBL/GenBank/DDBJ databases">
        <title>Genomic Encyclopedia of Type Strains, Phase IV (KMG-IV): sequencing the most valuable type-strain genomes for metagenomic binning, comparative biology and taxonomic classification.</title>
        <authorList>
            <person name="Goeker M."/>
        </authorList>
    </citation>
    <scope>NUCLEOTIDE SEQUENCE [LARGE SCALE GENOMIC DNA]</scope>
    <source>
        <strain evidence="7 8">DSM 16998</strain>
    </source>
</reference>
<feature type="active site" description="Phosphothreonine intermediate" evidence="4">
    <location>
        <position position="85"/>
    </location>
</feature>
<gene>
    <name evidence="7" type="ORF">DES47_1157</name>
</gene>
<dbReference type="PIRSF" id="PIRSF031924">
    <property type="entry name" value="Pi-irrepressible_AP"/>
    <property type="match status" value="1"/>
</dbReference>
<dbReference type="GO" id="GO:0004035">
    <property type="term" value="F:alkaline phosphatase activity"/>
    <property type="evidence" value="ECO:0007669"/>
    <property type="project" value="InterPro"/>
</dbReference>
<evidence type="ECO:0000256" key="5">
    <source>
        <dbReference type="PIRSR" id="PIRSR031924-51"/>
    </source>
</evidence>
<evidence type="ECO:0000313" key="7">
    <source>
        <dbReference type="EMBL" id="TDP60586.1"/>
    </source>
</evidence>
<dbReference type="Proteomes" id="UP000295361">
    <property type="component" value="Unassembled WGS sequence"/>
</dbReference>
<evidence type="ECO:0000256" key="6">
    <source>
        <dbReference type="SAM" id="SignalP"/>
    </source>
</evidence>
<evidence type="ECO:0000256" key="3">
    <source>
        <dbReference type="ARBA" id="ARBA00022729"/>
    </source>
</evidence>
<dbReference type="OrthoDB" id="9766127at2"/>
<dbReference type="Gene3D" id="3.40.720.10">
    <property type="entry name" value="Alkaline Phosphatase, subunit A"/>
    <property type="match status" value="1"/>
</dbReference>
<dbReference type="Gene3D" id="3.30.1360.150">
    <property type="match status" value="1"/>
</dbReference>
<comment type="caution">
    <text evidence="7">The sequence shown here is derived from an EMBL/GenBank/DDBJ whole genome shotgun (WGS) entry which is preliminary data.</text>
</comment>
<feature type="binding site" evidence="5">
    <location>
        <position position="106"/>
    </location>
    <ligand>
        <name>substrate</name>
    </ligand>
</feature>
<keyword evidence="1 4" id="KW-0597">Phosphoprotein</keyword>
<dbReference type="Pfam" id="PF01663">
    <property type="entry name" value="Phosphodiest"/>
    <property type="match status" value="1"/>
</dbReference>
<dbReference type="InterPro" id="IPR017850">
    <property type="entry name" value="Alkaline_phosphatase_core_sf"/>
</dbReference>
<dbReference type="PROSITE" id="PS51257">
    <property type="entry name" value="PROKAR_LIPOPROTEIN"/>
    <property type="match status" value="1"/>
</dbReference>
<dbReference type="RefSeq" id="WP_133703827.1">
    <property type="nucleotide sequence ID" value="NZ_SNXS01000015.1"/>
</dbReference>
<keyword evidence="2" id="KW-0479">Metal-binding</keyword>
<dbReference type="CDD" id="cd16016">
    <property type="entry name" value="AP-SPAP"/>
    <property type="match status" value="1"/>
</dbReference>
<keyword evidence="8" id="KW-1185">Reference proteome</keyword>
<evidence type="ECO:0000313" key="8">
    <source>
        <dbReference type="Proteomes" id="UP000295361"/>
    </source>
</evidence>
<dbReference type="PANTHER" id="PTHR10151:SF120">
    <property type="entry name" value="BIS(5'-ADENOSYL)-TRIPHOSPHATASE"/>
    <property type="match status" value="1"/>
</dbReference>
<evidence type="ECO:0000256" key="4">
    <source>
        <dbReference type="PIRSR" id="PIRSR031924-50"/>
    </source>
</evidence>
<dbReference type="SUPFAM" id="SSF53649">
    <property type="entry name" value="Alkaline phosphatase-like"/>
    <property type="match status" value="1"/>
</dbReference>
<dbReference type="EMBL" id="SNXS01000015">
    <property type="protein sequence ID" value="TDP60586.1"/>
    <property type="molecule type" value="Genomic_DNA"/>
</dbReference>
<sequence length="554" mass="59343">MKQALFSPHLSIAVLALMLAGCGTATAPVAPAAAPKLVVFMVIDGLPMRQVTGYRDQLAPDGFKRFLDRGAWFADAHYGHGHTVTAAGHAVMLTGAYPHRTGIISNEWRNPSTGAPVYCTGDEAHQYLENKTAPLAGTSPKNLRAETVGDVLRGVQPASKVVGISGKDRGAILPAGKLGTAYMYMSESGQFASSSYYMQTHPQWVKSFNAAKPADAYFKQSWTALLPEAAYARSVPDGKAWQVNSGNGNKLPALIGDKHEKPGPLFYGNLLATPFADELTLAFARAAIEGEALGQDDIPDILSISLSSHDYVNHAFGPESRLSHDHMLRLDQHLQAFFRYLDAKVGAGNYVAVLTADHGFVDTPEWSSSQGLNAGRLNPSQTLAWLNTGLAQKFGEGKWALGWSGGGILLDSKLIAAKKVDPAAVDKEAKTLLLQVDGIADVFTREQYLGQDVSTPYLAAMRKSWHPDIASSLQVVVKPNWLISSRVGGSSHGTPHAYDTHVPILSYGPRWIGQGQINTRVEVADIAPTLSRLLGLRAPAQSEGKALPLPAAAR</sequence>
<organism evidence="7 8">
    <name type="scientific">Roseateles toxinivorans</name>
    <dbReference type="NCBI Taxonomy" id="270368"/>
    <lineage>
        <taxon>Bacteria</taxon>
        <taxon>Pseudomonadati</taxon>
        <taxon>Pseudomonadota</taxon>
        <taxon>Betaproteobacteria</taxon>
        <taxon>Burkholderiales</taxon>
        <taxon>Sphaerotilaceae</taxon>
        <taxon>Roseateles</taxon>
    </lineage>
</organism>
<protein>
    <submittedName>
        <fullName evidence="7">Type I phosphodiesterase/nucleotide pyrophosphatase</fullName>
    </submittedName>
</protein>
<evidence type="ECO:0000256" key="2">
    <source>
        <dbReference type="ARBA" id="ARBA00022723"/>
    </source>
</evidence>
<dbReference type="InParanoid" id="A0A4R6QF06"/>
<evidence type="ECO:0000256" key="1">
    <source>
        <dbReference type="ARBA" id="ARBA00022553"/>
    </source>
</evidence>
<keyword evidence="3 6" id="KW-0732">Signal</keyword>
<name>A0A4R6QF06_9BURK</name>
<accession>A0A4R6QF06</accession>
<feature type="binding site" evidence="5">
    <location>
        <begin position="167"/>
        <end position="169"/>
    </location>
    <ligand>
        <name>substrate</name>
    </ligand>
</feature>